<name>A0A6H1ZKN0_9ZZZZ</name>
<dbReference type="CDD" id="cd01127">
    <property type="entry name" value="TrwB_TraG_TraD_VirD4"/>
    <property type="match status" value="1"/>
</dbReference>
<dbReference type="GO" id="GO:0005886">
    <property type="term" value="C:plasma membrane"/>
    <property type="evidence" value="ECO:0007669"/>
    <property type="project" value="UniProtKB-SubCell"/>
</dbReference>
<sequence length="720" mass="79027">MSRPSKGNLSAWLRGGQTIGHTFDMIREVLARIVIVLILWGAVCVICVNLRASDDEQSYGTLALMANVLEWVGPPAPQLISVPTPGRGPRPYPVGEVEQLSWVAPHAYGYFHHAKLGFALWIMGAALTGIATAYWYTRAGKEKLKTRQIRGQQVVRAPQLAHEITLFNQEQAKAKNRPDHLPANLVGIPYPMDAEQEHTLITGSPGAGKSVAMHRLIRSVRARGDRGVVYDPELEYIAQHYNPETDLILNPFDERSPAWSPFHDATDHVEWDRLAHGLFKDPKSGDPYWSNVARSLFSWTCFTLKERDPNVSLDTALNMLFGSTKRLERLLVGTPAHKHISGGAGPRVSSIESVLVEGVTPLVYLLGKGEPFSIRRWVNQERRTPGLLFLSAPETHADTLRPLLGFWSEIVISALLSRNAEGIAPHPTWLFLDEFPSLGRIDKLADGPQRLRKYGGAMVFGMQQVSQIQEIYGKEKASTIMGQCLNKLILRCSDFQTAQIMSETIGERVMHRVSENTSYGANSIRDGVGIAPREEKEPVYLPTDLMNLPSLQGVIRMSNKRAGRPFPIAPVAFSFDASPRIADPYVPRTGPDPIREFIARARGERPDDPAEGTAAAPAAAAGGPVLVAVDGDLVVDGEADEAVNENDLVADPGALPTEKGRAISLARAEAAREEAARENEQKQQRELFDGDRPTPEPRPAGEEHSLGSLGELTGDYGRGL</sequence>
<keyword evidence="4 7" id="KW-1133">Transmembrane helix</keyword>
<protein>
    <submittedName>
        <fullName evidence="9">Putative type IV secretion-system coupling protein DNA-binding domain</fullName>
    </submittedName>
</protein>
<evidence type="ECO:0000256" key="2">
    <source>
        <dbReference type="ARBA" id="ARBA00022475"/>
    </source>
</evidence>
<dbReference type="PANTHER" id="PTHR37937">
    <property type="entry name" value="CONJUGATIVE TRANSFER: DNA TRANSPORT"/>
    <property type="match status" value="1"/>
</dbReference>
<dbReference type="GO" id="GO:0003677">
    <property type="term" value="F:DNA binding"/>
    <property type="evidence" value="ECO:0007669"/>
    <property type="project" value="UniProtKB-KW"/>
</dbReference>
<dbReference type="AlphaFoldDB" id="A0A6H1ZKN0"/>
<keyword evidence="2" id="KW-1003">Cell membrane</keyword>
<dbReference type="InterPro" id="IPR051539">
    <property type="entry name" value="T4SS-coupling_protein"/>
</dbReference>
<feature type="transmembrane region" description="Helical" evidence="7">
    <location>
        <begin position="29"/>
        <end position="52"/>
    </location>
</feature>
<feature type="domain" description="Type IV secretion system coupling protein TraD DNA-binding" evidence="8">
    <location>
        <begin position="184"/>
        <end position="560"/>
    </location>
</feature>
<evidence type="ECO:0000256" key="6">
    <source>
        <dbReference type="SAM" id="MobiDB-lite"/>
    </source>
</evidence>
<accession>A0A6H1ZKN0</accession>
<keyword evidence="9" id="KW-0238">DNA-binding</keyword>
<dbReference type="PANTHER" id="PTHR37937:SF1">
    <property type="entry name" value="CONJUGATIVE TRANSFER: DNA TRANSPORT"/>
    <property type="match status" value="1"/>
</dbReference>
<evidence type="ECO:0000313" key="9">
    <source>
        <dbReference type="EMBL" id="QJA48483.1"/>
    </source>
</evidence>
<keyword evidence="3 7" id="KW-0812">Transmembrane</keyword>
<dbReference type="EMBL" id="MT144086">
    <property type="protein sequence ID" value="QJA48483.1"/>
    <property type="molecule type" value="Genomic_DNA"/>
</dbReference>
<feature type="region of interest" description="Disordered" evidence="6">
    <location>
        <begin position="668"/>
        <end position="720"/>
    </location>
</feature>
<dbReference type="InterPro" id="IPR019476">
    <property type="entry name" value="T4SS_TraD_DNA-bd"/>
</dbReference>
<dbReference type="Gene3D" id="3.40.50.300">
    <property type="entry name" value="P-loop containing nucleotide triphosphate hydrolases"/>
    <property type="match status" value="2"/>
</dbReference>
<dbReference type="Pfam" id="PF10412">
    <property type="entry name" value="TrwB_AAD_bind"/>
    <property type="match status" value="1"/>
</dbReference>
<proteinExistence type="predicted"/>
<dbReference type="SUPFAM" id="SSF52540">
    <property type="entry name" value="P-loop containing nucleoside triphosphate hydrolases"/>
    <property type="match status" value="1"/>
</dbReference>
<feature type="compositionally biased region" description="Basic and acidic residues" evidence="6">
    <location>
        <begin position="669"/>
        <end position="705"/>
    </location>
</feature>
<evidence type="ECO:0000256" key="1">
    <source>
        <dbReference type="ARBA" id="ARBA00004651"/>
    </source>
</evidence>
<evidence type="ECO:0000256" key="4">
    <source>
        <dbReference type="ARBA" id="ARBA00022989"/>
    </source>
</evidence>
<organism evidence="9">
    <name type="scientific">viral metagenome</name>
    <dbReference type="NCBI Taxonomy" id="1070528"/>
    <lineage>
        <taxon>unclassified sequences</taxon>
        <taxon>metagenomes</taxon>
        <taxon>organismal metagenomes</taxon>
    </lineage>
</organism>
<evidence type="ECO:0000256" key="7">
    <source>
        <dbReference type="SAM" id="Phobius"/>
    </source>
</evidence>
<dbReference type="InterPro" id="IPR027417">
    <property type="entry name" value="P-loop_NTPase"/>
</dbReference>
<feature type="transmembrane region" description="Helical" evidence="7">
    <location>
        <begin position="118"/>
        <end position="137"/>
    </location>
</feature>
<keyword evidence="5 7" id="KW-0472">Membrane</keyword>
<evidence type="ECO:0000259" key="8">
    <source>
        <dbReference type="Pfam" id="PF10412"/>
    </source>
</evidence>
<evidence type="ECO:0000256" key="3">
    <source>
        <dbReference type="ARBA" id="ARBA00022692"/>
    </source>
</evidence>
<gene>
    <name evidence="9" type="ORF">TM448A00967_0012</name>
</gene>
<comment type="subcellular location">
    <subcellularLocation>
        <location evidence="1">Cell membrane</location>
        <topology evidence="1">Multi-pass membrane protein</topology>
    </subcellularLocation>
</comment>
<reference evidence="9" key="1">
    <citation type="submission" date="2020-03" db="EMBL/GenBank/DDBJ databases">
        <title>The deep terrestrial virosphere.</title>
        <authorList>
            <person name="Holmfeldt K."/>
            <person name="Nilsson E."/>
            <person name="Simone D."/>
            <person name="Lopez-Fernandez M."/>
            <person name="Wu X."/>
            <person name="de Brujin I."/>
            <person name="Lundin D."/>
            <person name="Andersson A."/>
            <person name="Bertilsson S."/>
            <person name="Dopson M."/>
        </authorList>
    </citation>
    <scope>NUCLEOTIDE SEQUENCE</scope>
    <source>
        <strain evidence="9">TM448A00967</strain>
    </source>
</reference>
<evidence type="ECO:0000256" key="5">
    <source>
        <dbReference type="ARBA" id="ARBA00023136"/>
    </source>
</evidence>